<comment type="caution">
    <text evidence="2">The sequence shown here is derived from an EMBL/GenBank/DDBJ whole genome shotgun (WGS) entry which is preliminary data.</text>
</comment>
<feature type="region of interest" description="Disordered" evidence="1">
    <location>
        <begin position="49"/>
        <end position="70"/>
    </location>
</feature>
<keyword evidence="3" id="KW-1185">Reference proteome</keyword>
<dbReference type="EMBL" id="JACSDY010000005">
    <property type="protein sequence ID" value="KAF7427289.1"/>
    <property type="molecule type" value="Genomic_DNA"/>
</dbReference>
<feature type="compositionally biased region" description="Basic residues" evidence="1">
    <location>
        <begin position="17"/>
        <end position="32"/>
    </location>
</feature>
<organism evidence="2 3">
    <name type="scientific">Vespula pensylvanica</name>
    <name type="common">Western yellow jacket</name>
    <name type="synonym">Wasp</name>
    <dbReference type="NCBI Taxonomy" id="30213"/>
    <lineage>
        <taxon>Eukaryota</taxon>
        <taxon>Metazoa</taxon>
        <taxon>Ecdysozoa</taxon>
        <taxon>Arthropoda</taxon>
        <taxon>Hexapoda</taxon>
        <taxon>Insecta</taxon>
        <taxon>Pterygota</taxon>
        <taxon>Neoptera</taxon>
        <taxon>Endopterygota</taxon>
        <taxon>Hymenoptera</taxon>
        <taxon>Apocrita</taxon>
        <taxon>Aculeata</taxon>
        <taxon>Vespoidea</taxon>
        <taxon>Vespidae</taxon>
        <taxon>Vespinae</taxon>
        <taxon>Vespula</taxon>
    </lineage>
</organism>
<dbReference type="AlphaFoldDB" id="A0A834P412"/>
<sequence>MSVQAEQAAAGGSSDPRHHHHSHHSHAHHHANAHSSASLFRAPVKVILLLPPPPPPPPSPPPSPSPPPPPLPSLTLECLVYREKSDLVVIRHGHFCTGEFDYRSRESIEPYRLVRSTAILRRDISVGKCDGLPSTFLRNQSGNTWSWSAGSLGSTDFNPEFVDKRESTTPAAVLRVYEETPYDHYGDDNDEEDNDDDNDDDDDDDEDVRMTFRILPLTFSRVQQSTPSGLRNPDLSVSLYAG</sequence>
<dbReference type="Proteomes" id="UP000600918">
    <property type="component" value="Unassembled WGS sequence"/>
</dbReference>
<feature type="compositionally biased region" description="Pro residues" evidence="1">
    <location>
        <begin position="50"/>
        <end position="70"/>
    </location>
</feature>
<gene>
    <name evidence="2" type="ORF">H0235_006983</name>
</gene>
<reference evidence="2" key="1">
    <citation type="journal article" date="2020" name="G3 (Bethesda)">
        <title>High-Quality Assemblies for Three Invasive Social Wasps from the &lt;i&gt;Vespula&lt;/i&gt; Genus.</title>
        <authorList>
            <person name="Harrop T.W.R."/>
            <person name="Guhlin J."/>
            <person name="McLaughlin G.M."/>
            <person name="Permina E."/>
            <person name="Stockwell P."/>
            <person name="Gilligan J."/>
            <person name="Le Lec M.F."/>
            <person name="Gruber M.A.M."/>
            <person name="Quinn O."/>
            <person name="Lovegrove M."/>
            <person name="Duncan E.J."/>
            <person name="Remnant E.J."/>
            <person name="Van Eeckhoven J."/>
            <person name="Graham B."/>
            <person name="Knapp R.A."/>
            <person name="Langford K.W."/>
            <person name="Kronenberg Z."/>
            <person name="Press M.O."/>
            <person name="Eacker S.M."/>
            <person name="Wilson-Rankin E.E."/>
            <person name="Purcell J."/>
            <person name="Lester P.J."/>
            <person name="Dearden P.K."/>
        </authorList>
    </citation>
    <scope>NUCLEOTIDE SEQUENCE</scope>
    <source>
        <strain evidence="2">Volc-1</strain>
    </source>
</reference>
<dbReference type="SUPFAM" id="SSF101447">
    <property type="entry name" value="Formin homology 2 domain (FH2 domain)"/>
    <property type="match status" value="1"/>
</dbReference>
<accession>A0A834P412</accession>
<proteinExistence type="predicted"/>
<evidence type="ECO:0000256" key="1">
    <source>
        <dbReference type="SAM" id="MobiDB-lite"/>
    </source>
</evidence>
<feature type="region of interest" description="Disordered" evidence="1">
    <location>
        <begin position="177"/>
        <end position="207"/>
    </location>
</feature>
<name>A0A834P412_VESPE</name>
<protein>
    <submittedName>
        <fullName evidence="2">Uncharacterized protein</fullName>
    </submittedName>
</protein>
<feature type="region of interest" description="Disordered" evidence="1">
    <location>
        <begin position="1"/>
        <end position="35"/>
    </location>
</feature>
<evidence type="ECO:0000313" key="3">
    <source>
        <dbReference type="Proteomes" id="UP000600918"/>
    </source>
</evidence>
<evidence type="ECO:0000313" key="2">
    <source>
        <dbReference type="EMBL" id="KAF7427289.1"/>
    </source>
</evidence>
<feature type="compositionally biased region" description="Basic and acidic residues" evidence="1">
    <location>
        <begin position="177"/>
        <end position="187"/>
    </location>
</feature>
<feature type="compositionally biased region" description="Acidic residues" evidence="1">
    <location>
        <begin position="188"/>
        <end position="207"/>
    </location>
</feature>